<comment type="caution">
    <text evidence="8">The sequence shown here is derived from an EMBL/GenBank/DDBJ whole genome shotgun (WGS) entry which is preliminary data.</text>
</comment>
<dbReference type="Gene3D" id="1.20.120.350">
    <property type="entry name" value="Voltage-gated potassium channels. Chain C"/>
    <property type="match status" value="1"/>
</dbReference>
<evidence type="ECO:0000256" key="4">
    <source>
        <dbReference type="ARBA" id="ARBA00022989"/>
    </source>
</evidence>
<feature type="transmembrane region" description="Helical" evidence="6">
    <location>
        <begin position="60"/>
        <end position="81"/>
    </location>
</feature>
<evidence type="ECO:0000256" key="3">
    <source>
        <dbReference type="ARBA" id="ARBA00022837"/>
    </source>
</evidence>
<dbReference type="AlphaFoldDB" id="A0A9P1DJE7"/>
<dbReference type="InterPro" id="IPR018247">
    <property type="entry name" value="EF_Hand_1_Ca_BS"/>
</dbReference>
<dbReference type="SUPFAM" id="SSF47473">
    <property type="entry name" value="EF-hand"/>
    <property type="match status" value="1"/>
</dbReference>
<keyword evidence="10" id="KW-1185">Reference proteome</keyword>
<protein>
    <submittedName>
        <fullName evidence="9">Voltage-dependent T-type calcium channel subunit alpha-1H</fullName>
    </submittedName>
</protein>
<dbReference type="InterPro" id="IPR005821">
    <property type="entry name" value="Ion_trans_dom"/>
</dbReference>
<dbReference type="GO" id="GO:0005248">
    <property type="term" value="F:voltage-gated sodium channel activity"/>
    <property type="evidence" value="ECO:0007669"/>
    <property type="project" value="TreeGrafter"/>
</dbReference>
<organism evidence="8">
    <name type="scientific">Cladocopium goreaui</name>
    <dbReference type="NCBI Taxonomy" id="2562237"/>
    <lineage>
        <taxon>Eukaryota</taxon>
        <taxon>Sar</taxon>
        <taxon>Alveolata</taxon>
        <taxon>Dinophyceae</taxon>
        <taxon>Suessiales</taxon>
        <taxon>Symbiodiniaceae</taxon>
        <taxon>Cladocopium</taxon>
    </lineage>
</organism>
<keyword evidence="2 6" id="KW-0812">Transmembrane</keyword>
<feature type="transmembrane region" description="Helical" evidence="6">
    <location>
        <begin position="206"/>
        <end position="226"/>
    </location>
</feature>
<dbReference type="PANTHER" id="PTHR10037:SF62">
    <property type="entry name" value="SODIUM CHANNEL PROTEIN 60E"/>
    <property type="match status" value="1"/>
</dbReference>
<evidence type="ECO:0000256" key="6">
    <source>
        <dbReference type="SAM" id="Phobius"/>
    </source>
</evidence>
<keyword evidence="3" id="KW-0106">Calcium</keyword>
<dbReference type="GO" id="GO:0001518">
    <property type="term" value="C:voltage-gated sodium channel complex"/>
    <property type="evidence" value="ECO:0007669"/>
    <property type="project" value="TreeGrafter"/>
</dbReference>
<evidence type="ECO:0000256" key="1">
    <source>
        <dbReference type="ARBA" id="ARBA00004141"/>
    </source>
</evidence>
<feature type="transmembrane region" description="Helical" evidence="6">
    <location>
        <begin position="129"/>
        <end position="152"/>
    </location>
</feature>
<dbReference type="InterPro" id="IPR043203">
    <property type="entry name" value="VGCC_Ca_Na"/>
</dbReference>
<dbReference type="InterPro" id="IPR011992">
    <property type="entry name" value="EF-hand-dom_pair"/>
</dbReference>
<feature type="transmembrane region" description="Helical" evidence="6">
    <location>
        <begin position="20"/>
        <end position="48"/>
    </location>
</feature>
<dbReference type="PANTHER" id="PTHR10037">
    <property type="entry name" value="VOLTAGE-GATED CATION CHANNEL CALCIUM AND SODIUM"/>
    <property type="match status" value="1"/>
</dbReference>
<dbReference type="PROSITE" id="PS50222">
    <property type="entry name" value="EF_HAND_2"/>
    <property type="match status" value="2"/>
</dbReference>
<evidence type="ECO:0000313" key="10">
    <source>
        <dbReference type="Proteomes" id="UP001152797"/>
    </source>
</evidence>
<dbReference type="EMBL" id="CAMXCT030004835">
    <property type="protein sequence ID" value="CAL4797814.1"/>
    <property type="molecule type" value="Genomic_DNA"/>
</dbReference>
<evidence type="ECO:0000256" key="5">
    <source>
        <dbReference type="ARBA" id="ARBA00023136"/>
    </source>
</evidence>
<sequence length="386" mass="43812">MGIQLEWSVANMDMSVRTSFLLISSIYALLFSVEMFIRICAVGPLSYFCSSGCGWNWLDVLVVVPAWVELAISLGAFDFGGGGSASQFRIIRIFKVTRLLQVVRSIRLVRFLSALRALVLSVVDTTRQLLWALILLGLVQYSFGIMFTDAVLDYQLEHGEDRVLKQYFGTVYASVSTLFRAILGGIDWELAADALEAVGMVWVQLFHAYIAFCGFAVLNVMTGVFVNSAIKTRERDHETLIQNKQKFTDLVQKIWKKMDTTGLGEITIIEFERMFEDEEMKAFFQSIEINAVDAWTLFDSLDVNGDHTISVEEFSERCMQLHGPARSVDLYALKKELRMLEENTSSMNQQLTEVLDHYLGRFTRKRPEKDKAKLLSDEDDSGIFPT</sequence>
<feature type="domain" description="EF-hand" evidence="7">
    <location>
        <begin position="246"/>
        <end position="281"/>
    </location>
</feature>
<reference evidence="9 10" key="2">
    <citation type="submission" date="2024-05" db="EMBL/GenBank/DDBJ databases">
        <authorList>
            <person name="Chen Y."/>
            <person name="Shah S."/>
            <person name="Dougan E. K."/>
            <person name="Thang M."/>
            <person name="Chan C."/>
        </authorList>
    </citation>
    <scope>NUCLEOTIDE SEQUENCE [LARGE SCALE GENOMIC DNA]</scope>
</reference>
<dbReference type="Proteomes" id="UP001152797">
    <property type="component" value="Unassembled WGS sequence"/>
</dbReference>
<gene>
    <name evidence="8" type="ORF">C1SCF055_LOCUS35772</name>
</gene>
<proteinExistence type="predicted"/>
<feature type="domain" description="EF-hand" evidence="7">
    <location>
        <begin position="289"/>
        <end position="324"/>
    </location>
</feature>
<dbReference type="Gene3D" id="1.10.238.10">
    <property type="entry name" value="EF-hand"/>
    <property type="match status" value="1"/>
</dbReference>
<dbReference type="PROSITE" id="PS00018">
    <property type="entry name" value="EF_HAND_1"/>
    <property type="match status" value="1"/>
</dbReference>
<dbReference type="InterPro" id="IPR002048">
    <property type="entry name" value="EF_hand_dom"/>
</dbReference>
<evidence type="ECO:0000313" key="9">
    <source>
        <dbReference type="EMBL" id="CAL4797814.1"/>
    </source>
</evidence>
<keyword evidence="4 6" id="KW-1133">Transmembrane helix</keyword>
<evidence type="ECO:0000256" key="2">
    <source>
        <dbReference type="ARBA" id="ARBA00022692"/>
    </source>
</evidence>
<keyword evidence="5 6" id="KW-0472">Membrane</keyword>
<dbReference type="SUPFAM" id="SSF81324">
    <property type="entry name" value="Voltage-gated potassium channels"/>
    <property type="match status" value="1"/>
</dbReference>
<dbReference type="GO" id="GO:0005509">
    <property type="term" value="F:calcium ion binding"/>
    <property type="evidence" value="ECO:0007669"/>
    <property type="project" value="InterPro"/>
</dbReference>
<name>A0A9P1DJE7_9DINO</name>
<dbReference type="OrthoDB" id="423411at2759"/>
<dbReference type="InterPro" id="IPR027359">
    <property type="entry name" value="Volt_channel_dom_sf"/>
</dbReference>
<dbReference type="EMBL" id="CAMXCT010004835">
    <property type="protein sequence ID" value="CAI4010502.1"/>
    <property type="molecule type" value="Genomic_DNA"/>
</dbReference>
<accession>A0A9P1DJE7</accession>
<dbReference type="Gene3D" id="1.10.287.70">
    <property type="match status" value="1"/>
</dbReference>
<reference evidence="8" key="1">
    <citation type="submission" date="2022-10" db="EMBL/GenBank/DDBJ databases">
        <authorList>
            <person name="Chen Y."/>
            <person name="Dougan E. K."/>
            <person name="Chan C."/>
            <person name="Rhodes N."/>
            <person name="Thang M."/>
        </authorList>
    </citation>
    <scope>NUCLEOTIDE SEQUENCE</scope>
</reference>
<evidence type="ECO:0000313" key="8">
    <source>
        <dbReference type="EMBL" id="CAI4010502.1"/>
    </source>
</evidence>
<dbReference type="Pfam" id="PF00520">
    <property type="entry name" value="Ion_trans"/>
    <property type="match status" value="1"/>
</dbReference>
<evidence type="ECO:0000259" key="7">
    <source>
        <dbReference type="PROSITE" id="PS50222"/>
    </source>
</evidence>
<comment type="subcellular location">
    <subcellularLocation>
        <location evidence="1">Membrane</location>
        <topology evidence="1">Multi-pass membrane protein</topology>
    </subcellularLocation>
</comment>
<dbReference type="EMBL" id="CAMXCT020004835">
    <property type="protein sequence ID" value="CAL1163877.1"/>
    <property type="molecule type" value="Genomic_DNA"/>
</dbReference>